<name>M1MTC0_9CLOT</name>
<organism evidence="1 2">
    <name type="scientific">Clostridium saccharoperbutylacetonicum N1-4(HMT)</name>
    <dbReference type="NCBI Taxonomy" id="931276"/>
    <lineage>
        <taxon>Bacteria</taxon>
        <taxon>Bacillati</taxon>
        <taxon>Bacillota</taxon>
        <taxon>Clostridia</taxon>
        <taxon>Eubacteriales</taxon>
        <taxon>Clostridiaceae</taxon>
        <taxon>Clostridium</taxon>
    </lineage>
</organism>
<dbReference type="Proteomes" id="UP000011728">
    <property type="component" value="Chromosome"/>
</dbReference>
<dbReference type="AlphaFoldDB" id="M1MTC0"/>
<proteinExistence type="predicted"/>
<dbReference type="KEGG" id="csr:Cspa_c42130"/>
<evidence type="ECO:0000313" key="2">
    <source>
        <dbReference type="Proteomes" id="UP000011728"/>
    </source>
</evidence>
<sequence>MFNYKLVFDLDIQINTQTYKWNIYASLRNYNRNTTLEIRYIFVQAAYEIKL</sequence>
<keyword evidence="2" id="KW-1185">Reference proteome</keyword>
<dbReference type="EMBL" id="CP004121">
    <property type="protein sequence ID" value="AGF57966.1"/>
    <property type="molecule type" value="Genomic_DNA"/>
</dbReference>
<accession>M1MTC0</accession>
<reference evidence="1 2" key="1">
    <citation type="submission" date="2013-02" db="EMBL/GenBank/DDBJ databases">
        <title>Genome sequence of Clostridium saccharoperbutylacetonicum N1-4(HMT).</title>
        <authorList>
            <person name="Poehlein A."/>
            <person name="Daniel R."/>
        </authorList>
    </citation>
    <scope>NUCLEOTIDE SEQUENCE [LARGE SCALE GENOMIC DNA]</scope>
    <source>
        <strain evidence="2">N1-4(HMT)</strain>
    </source>
</reference>
<protein>
    <submittedName>
        <fullName evidence="1">Uncharacterized protein</fullName>
    </submittedName>
</protein>
<gene>
    <name evidence="1" type="ORF">Cspa_c42130</name>
</gene>
<dbReference type="HOGENOM" id="CLU_3097454_0_0_9"/>
<evidence type="ECO:0000313" key="1">
    <source>
        <dbReference type="EMBL" id="AGF57966.1"/>
    </source>
</evidence>